<feature type="transmembrane region" description="Helical" evidence="2">
    <location>
        <begin position="50"/>
        <end position="71"/>
    </location>
</feature>
<feature type="transmembrane region" description="Helical" evidence="2">
    <location>
        <begin position="91"/>
        <end position="112"/>
    </location>
</feature>
<feature type="transmembrane region" description="Helical" evidence="2">
    <location>
        <begin position="599"/>
        <end position="623"/>
    </location>
</feature>
<evidence type="ECO:0000313" key="4">
    <source>
        <dbReference type="Proteomes" id="UP001301769"/>
    </source>
</evidence>
<protein>
    <submittedName>
        <fullName evidence="3">Uncharacterized protein</fullName>
    </submittedName>
</protein>
<dbReference type="PANTHER" id="PTHR35394">
    <property type="entry name" value="DUF3176 DOMAIN-CONTAINING PROTEIN"/>
    <property type="match status" value="1"/>
</dbReference>
<keyword evidence="2" id="KW-1133">Transmembrane helix</keyword>
<reference evidence="3" key="2">
    <citation type="submission" date="2023-05" db="EMBL/GenBank/DDBJ databases">
        <authorList>
            <consortium name="Lawrence Berkeley National Laboratory"/>
            <person name="Steindorff A."/>
            <person name="Hensen N."/>
            <person name="Bonometti L."/>
            <person name="Westerberg I."/>
            <person name="Brannstrom I.O."/>
            <person name="Guillou S."/>
            <person name="Cros-Aarteil S."/>
            <person name="Calhoun S."/>
            <person name="Haridas S."/>
            <person name="Kuo A."/>
            <person name="Mondo S."/>
            <person name="Pangilinan J."/>
            <person name="Riley R."/>
            <person name="Labutti K."/>
            <person name="Andreopoulos B."/>
            <person name="Lipzen A."/>
            <person name="Chen C."/>
            <person name="Yanf M."/>
            <person name="Daum C."/>
            <person name="Ng V."/>
            <person name="Clum A."/>
            <person name="Ohm R."/>
            <person name="Martin F."/>
            <person name="Silar P."/>
            <person name="Natvig D."/>
            <person name="Lalanne C."/>
            <person name="Gautier V."/>
            <person name="Ament-Velasquez S.L."/>
            <person name="Kruys A."/>
            <person name="Hutchinson M.I."/>
            <person name="Powell A.J."/>
            <person name="Barry K."/>
            <person name="Miller A.N."/>
            <person name="Grigoriev I.V."/>
            <person name="Debuchy R."/>
            <person name="Gladieux P."/>
            <person name="Thoren M.H."/>
            <person name="Johannesson H."/>
        </authorList>
    </citation>
    <scope>NUCLEOTIDE SEQUENCE</scope>
    <source>
        <strain evidence="3">PSN293</strain>
    </source>
</reference>
<dbReference type="Pfam" id="PF11374">
    <property type="entry name" value="DUF3176"/>
    <property type="match status" value="1"/>
</dbReference>
<comment type="caution">
    <text evidence="3">The sequence shown here is derived from an EMBL/GenBank/DDBJ whole genome shotgun (WGS) entry which is preliminary data.</text>
</comment>
<organism evidence="3 4">
    <name type="scientific">Rhypophila decipiens</name>
    <dbReference type="NCBI Taxonomy" id="261697"/>
    <lineage>
        <taxon>Eukaryota</taxon>
        <taxon>Fungi</taxon>
        <taxon>Dikarya</taxon>
        <taxon>Ascomycota</taxon>
        <taxon>Pezizomycotina</taxon>
        <taxon>Sordariomycetes</taxon>
        <taxon>Sordariomycetidae</taxon>
        <taxon>Sordariales</taxon>
        <taxon>Naviculisporaceae</taxon>
        <taxon>Rhypophila</taxon>
    </lineage>
</organism>
<keyword evidence="4" id="KW-1185">Reference proteome</keyword>
<dbReference type="AlphaFoldDB" id="A0AAN6Y7E2"/>
<reference evidence="3" key="1">
    <citation type="journal article" date="2023" name="Mol. Phylogenet. Evol.">
        <title>Genome-scale phylogeny and comparative genomics of the fungal order Sordariales.</title>
        <authorList>
            <person name="Hensen N."/>
            <person name="Bonometti L."/>
            <person name="Westerberg I."/>
            <person name="Brannstrom I.O."/>
            <person name="Guillou S."/>
            <person name="Cros-Aarteil S."/>
            <person name="Calhoun S."/>
            <person name="Haridas S."/>
            <person name="Kuo A."/>
            <person name="Mondo S."/>
            <person name="Pangilinan J."/>
            <person name="Riley R."/>
            <person name="LaButti K."/>
            <person name="Andreopoulos B."/>
            <person name="Lipzen A."/>
            <person name="Chen C."/>
            <person name="Yan M."/>
            <person name="Daum C."/>
            <person name="Ng V."/>
            <person name="Clum A."/>
            <person name="Steindorff A."/>
            <person name="Ohm R.A."/>
            <person name="Martin F."/>
            <person name="Silar P."/>
            <person name="Natvig D.O."/>
            <person name="Lalanne C."/>
            <person name="Gautier V."/>
            <person name="Ament-Velasquez S.L."/>
            <person name="Kruys A."/>
            <person name="Hutchinson M.I."/>
            <person name="Powell A.J."/>
            <person name="Barry K."/>
            <person name="Miller A.N."/>
            <person name="Grigoriev I.V."/>
            <person name="Debuchy R."/>
            <person name="Gladieux P."/>
            <person name="Hiltunen Thoren M."/>
            <person name="Johannesson H."/>
        </authorList>
    </citation>
    <scope>NUCLEOTIDE SEQUENCE</scope>
    <source>
        <strain evidence="3">PSN293</strain>
    </source>
</reference>
<feature type="transmembrane region" description="Helical" evidence="2">
    <location>
        <begin position="152"/>
        <end position="171"/>
    </location>
</feature>
<keyword evidence="2" id="KW-0472">Membrane</keyword>
<feature type="region of interest" description="Disordered" evidence="1">
    <location>
        <begin position="632"/>
        <end position="707"/>
    </location>
</feature>
<name>A0AAN6Y7E2_9PEZI</name>
<sequence length="784" mass="84154">MAPNTEDTDIESLSKYGSHPGIDNSAQTTLVSRCWHLLVKFWRILIYRWWWWEVASLILSINAMAAVLWILCKINGLPLDQWTFPIQANSLVSVFLTISKSALLIPVAECISQAKWMQFSRKPQKLSRLQEYDDASRGPFGAAVLLVRKVGWIAWLGAFLSVIALALDPFVQQIIEFPSRPVALSSGGAQISATQSINKIDLPAMRGAILSAIYSPKEDPSSPLTYTCTTGSCLWNQTITSVGVCSFCHDMTSSFKPECTTGPGPLQPGPENPDQTWSSSTTTCVYTIDAAANVTLTAFIQTIAFPGAYGRPAEYASQYTQLRIDSQSGLGGNRGLKPLALSRFLDPRVRWVSTALTYTTSYDKDTRRMPNLTIQDLAPEINLCAMYLCAQTYDRSLAVVNGSLVNTEPTSTLALGNIFADDGRAEFVPIPDGQQAEVLVPLPNSTVINYGNFTSSNASSAADPSNNPISSSSAGQNNKTTATSAIQTTGRFTISQQAIFTLHGRLRREILNISQSSGNIDFGPAFPEPNYGADVSALEASQPSSKNAYSSQSDGATFVNVSATFGRLARGITARLLVENGSRLVKGDALHEETFFRVAWGWVVLPVGVVVLAVGLLGGTIWASSSSSFSSLNGSDGQGGNGNNEERAGDTNSSSSEDLGMGGHEKEGGTNGGTTLTVEDMDNKSPAAQTEVRRAGRNGQKIGNGKPGIWKGSSLALLISSLEMRDVNGNVSRSSLQEELSHIKNLDDLERFADTKMVRLAEADLGGGDDASSKGRRFVIVGKC</sequence>
<dbReference type="PANTHER" id="PTHR35394:SF5">
    <property type="entry name" value="DUF3176 DOMAIN-CONTAINING PROTEIN"/>
    <property type="match status" value="1"/>
</dbReference>
<evidence type="ECO:0000256" key="2">
    <source>
        <dbReference type="SAM" id="Phobius"/>
    </source>
</evidence>
<keyword evidence="2" id="KW-0812">Transmembrane</keyword>
<dbReference type="Proteomes" id="UP001301769">
    <property type="component" value="Unassembled WGS sequence"/>
</dbReference>
<evidence type="ECO:0000313" key="3">
    <source>
        <dbReference type="EMBL" id="KAK4213581.1"/>
    </source>
</evidence>
<feature type="compositionally biased region" description="Low complexity" evidence="1">
    <location>
        <begin position="457"/>
        <end position="474"/>
    </location>
</feature>
<feature type="region of interest" description="Disordered" evidence="1">
    <location>
        <begin position="457"/>
        <end position="481"/>
    </location>
</feature>
<dbReference type="EMBL" id="MU858107">
    <property type="protein sequence ID" value="KAK4213581.1"/>
    <property type="molecule type" value="Genomic_DNA"/>
</dbReference>
<evidence type="ECO:0000256" key="1">
    <source>
        <dbReference type="SAM" id="MobiDB-lite"/>
    </source>
</evidence>
<gene>
    <name evidence="3" type="ORF">QBC37DRAFT_463818</name>
</gene>
<accession>A0AAN6Y7E2</accession>
<proteinExistence type="predicted"/>
<dbReference type="InterPro" id="IPR021514">
    <property type="entry name" value="DUF3176"/>
</dbReference>